<dbReference type="RefSeq" id="WP_147651970.1">
    <property type="nucleotide sequence ID" value="NZ_CP042383.1"/>
</dbReference>
<name>A0A5B8T506_LEUPS</name>
<dbReference type="KEGG" id="lpse:FGL85_10965"/>
<protein>
    <submittedName>
        <fullName evidence="1">Uncharacterized protein</fullName>
    </submittedName>
</protein>
<reference evidence="1 2" key="1">
    <citation type="submission" date="2019-06" db="EMBL/GenBank/DDBJ databases">
        <title>Genome analyses of bacteria isolated from kimchi.</title>
        <authorList>
            <person name="Lee S."/>
            <person name="Ahn S."/>
            <person name="Roh S."/>
        </authorList>
    </citation>
    <scope>NUCLEOTIDE SEQUENCE [LARGE SCALE GENOMIC DNA]</scope>
    <source>
        <strain evidence="1 2">CBA3630</strain>
    </source>
</reference>
<dbReference type="AlphaFoldDB" id="A0A5B8T506"/>
<proteinExistence type="predicted"/>
<gene>
    <name evidence="1" type="ORF">FGL85_10965</name>
</gene>
<dbReference type="Gene3D" id="2.60.520.10">
    <property type="entry name" value="Phage fibre proteins"/>
    <property type="match status" value="1"/>
</dbReference>
<dbReference type="Proteomes" id="UP000321296">
    <property type="component" value="Chromosome"/>
</dbReference>
<evidence type="ECO:0000313" key="2">
    <source>
        <dbReference type="Proteomes" id="UP000321296"/>
    </source>
</evidence>
<evidence type="ECO:0000313" key="1">
    <source>
        <dbReference type="EMBL" id="QEA42995.1"/>
    </source>
</evidence>
<accession>A0A5B8T506</accession>
<dbReference type="EMBL" id="CP042383">
    <property type="protein sequence ID" value="QEA42995.1"/>
    <property type="molecule type" value="Genomic_DNA"/>
</dbReference>
<sequence length="261" mass="27826">MITMYQSDRNFVTPANDASLYAAITNGQSVILPRGNNFNITVNGLVATIGTGQAIIQGRLIEITQPETLTLPANSSGYIAIVVDLTKTNDVSGSAGTPSYSVKVNQVYLAAVTGTLTQDDLNNGGFVNEMAIAKFTTTTTTATATVQQNLMFDTGWQNISLVTGNSFVASDSFAQFRLLNNVVHVRIKGLNVSKSQNGNQVGTLTPLFSPDVSLYVAAHTYSSSAVNIVGLNVRPDGFMYVDFTGSNTRTNVNANFTYPLN</sequence>
<organism evidence="1 2">
    <name type="scientific">Leuconostoc pseudomesenteroides</name>
    <dbReference type="NCBI Taxonomy" id="33968"/>
    <lineage>
        <taxon>Bacteria</taxon>
        <taxon>Bacillati</taxon>
        <taxon>Bacillota</taxon>
        <taxon>Bacilli</taxon>
        <taxon>Lactobacillales</taxon>
        <taxon>Lactobacillaceae</taxon>
        <taxon>Leuconostoc</taxon>
    </lineage>
</organism>